<protein>
    <recommendedName>
        <fullName evidence="1">UPF0260 protein A9J31_01260</fullName>
    </recommendedName>
</protein>
<accession>A0A1A7RF76</accession>
<reference evidence="3" key="1">
    <citation type="submission" date="2016-06" db="EMBL/GenBank/DDBJ databases">
        <authorList>
            <person name="Radolfova-Krizova L."/>
            <person name="Nemec A."/>
        </authorList>
    </citation>
    <scope>NUCLEOTIDE SEQUENCE [LARGE SCALE GENOMIC DNA]</scope>
    <source>
        <strain evidence="3">ANC 4275</strain>
    </source>
</reference>
<dbReference type="STRING" id="1443941.A9J31_01260"/>
<dbReference type="EMBL" id="LZDS01000001">
    <property type="protein sequence ID" value="OBX30164.1"/>
    <property type="molecule type" value="Genomic_DNA"/>
</dbReference>
<comment type="similarity">
    <text evidence="1">Belongs to the UPF0260 family.</text>
</comment>
<dbReference type="GO" id="GO:0032259">
    <property type="term" value="P:methylation"/>
    <property type="evidence" value="ECO:0007669"/>
    <property type="project" value="UniProtKB-KW"/>
</dbReference>
<dbReference type="HAMAP" id="MF_00676">
    <property type="entry name" value="UPF0260"/>
    <property type="match status" value="1"/>
</dbReference>
<dbReference type="Proteomes" id="UP000185753">
    <property type="component" value="Unassembled WGS sequence"/>
</dbReference>
<dbReference type="Pfam" id="PF03692">
    <property type="entry name" value="CxxCxxCC"/>
    <property type="match status" value="1"/>
</dbReference>
<keyword evidence="2" id="KW-0969">Cilium</keyword>
<dbReference type="GO" id="GO:0008168">
    <property type="term" value="F:methyltransferase activity"/>
    <property type="evidence" value="ECO:0007669"/>
    <property type="project" value="UniProtKB-KW"/>
</dbReference>
<organism evidence="2 3">
    <name type="scientific">Acinetobacter gandensis</name>
    <dbReference type="NCBI Taxonomy" id="1443941"/>
    <lineage>
        <taxon>Bacteria</taxon>
        <taxon>Pseudomonadati</taxon>
        <taxon>Pseudomonadota</taxon>
        <taxon>Gammaproteobacteria</taxon>
        <taxon>Moraxellales</taxon>
        <taxon>Moraxellaceae</taxon>
        <taxon>Acinetobacter</taxon>
    </lineage>
</organism>
<keyword evidence="2" id="KW-0808">Transferase</keyword>
<keyword evidence="2" id="KW-0282">Flagellum</keyword>
<dbReference type="InterPro" id="IPR005358">
    <property type="entry name" value="Puta_zinc/iron-chelating_dom"/>
</dbReference>
<comment type="caution">
    <text evidence="2">The sequence shown here is derived from an EMBL/GenBank/DDBJ whole genome shotgun (WGS) entry which is preliminary data.</text>
</comment>
<dbReference type="PANTHER" id="PTHR37421:SF1">
    <property type="entry name" value="UPF0260 PROTEIN YCGN"/>
    <property type="match status" value="1"/>
</dbReference>
<keyword evidence="2" id="KW-0489">Methyltransferase</keyword>
<sequence>MTDTLRPHFWKNFALTELTHDEWEALCDGCGLCCLIKLEDEDTHEVAYTKVACKLLDCQTASCSDYPNRKEFVPDCIRLTPEQIDQFHWLPPSCAYRRISEGKTLPRWHHLITGSRDSILAARKSAAGRCISEENVDPEEIEDYIVRWVR</sequence>
<dbReference type="PANTHER" id="PTHR37421">
    <property type="entry name" value="UPF0260 PROTEIN YCGN"/>
    <property type="match status" value="1"/>
</dbReference>
<proteinExistence type="inferred from homology"/>
<dbReference type="NCBIfam" id="NF003507">
    <property type="entry name" value="PRK05170.2-5"/>
    <property type="match status" value="1"/>
</dbReference>
<evidence type="ECO:0000313" key="3">
    <source>
        <dbReference type="Proteomes" id="UP000185753"/>
    </source>
</evidence>
<dbReference type="NCBIfam" id="NF003501">
    <property type="entry name" value="PRK05170.1-5"/>
    <property type="match status" value="1"/>
</dbReference>
<dbReference type="AlphaFoldDB" id="A0A1A7RF76"/>
<keyword evidence="2" id="KW-0966">Cell projection</keyword>
<dbReference type="RefSeq" id="WP_067761741.1">
    <property type="nucleotide sequence ID" value="NZ_CP183909.1"/>
</dbReference>
<evidence type="ECO:0000313" key="2">
    <source>
        <dbReference type="EMBL" id="OBX30164.1"/>
    </source>
</evidence>
<gene>
    <name evidence="2" type="ORF">A9J31_01260</name>
</gene>
<keyword evidence="3" id="KW-1185">Reference proteome</keyword>
<dbReference type="OrthoDB" id="9786855at2"/>
<dbReference type="PIRSF" id="PIRSF006173">
    <property type="entry name" value="UCP006173"/>
    <property type="match status" value="1"/>
</dbReference>
<name>A0A1A7RF76_9GAMM</name>
<dbReference type="InterPro" id="IPR008228">
    <property type="entry name" value="UCP006173"/>
</dbReference>
<evidence type="ECO:0000256" key="1">
    <source>
        <dbReference type="HAMAP-Rule" id="MF_00676"/>
    </source>
</evidence>